<protein>
    <recommendedName>
        <fullName evidence="6">OmpA-like domain-containing protein</fullName>
    </recommendedName>
</protein>
<organism evidence="7 8">
    <name type="scientific">Donghicola eburneus</name>
    <dbReference type="NCBI Taxonomy" id="393278"/>
    <lineage>
        <taxon>Bacteria</taxon>
        <taxon>Pseudomonadati</taxon>
        <taxon>Pseudomonadota</taxon>
        <taxon>Alphaproteobacteria</taxon>
        <taxon>Rhodobacterales</taxon>
        <taxon>Roseobacteraceae</taxon>
        <taxon>Donghicola</taxon>
    </lineage>
</organism>
<gene>
    <name evidence="7" type="ORF">KARMA_3149</name>
</gene>
<keyword evidence="8" id="KW-1185">Reference proteome</keyword>
<dbReference type="PROSITE" id="PS51123">
    <property type="entry name" value="OMPA_2"/>
    <property type="match status" value="1"/>
</dbReference>
<dbReference type="InterPro" id="IPR006665">
    <property type="entry name" value="OmpA-like"/>
</dbReference>
<dbReference type="SUPFAM" id="SSF103088">
    <property type="entry name" value="OmpA-like"/>
    <property type="match status" value="1"/>
</dbReference>
<accession>A0A1M4N2B7</accession>
<evidence type="ECO:0000256" key="5">
    <source>
        <dbReference type="SAM" id="MobiDB-lite"/>
    </source>
</evidence>
<name>A0A1M4N2B7_9RHOB</name>
<evidence type="ECO:0000256" key="1">
    <source>
        <dbReference type="ARBA" id="ARBA00004442"/>
    </source>
</evidence>
<dbReference type="RefSeq" id="WP_072707964.1">
    <property type="nucleotide sequence ID" value="NZ_FMJB01000061.1"/>
</dbReference>
<evidence type="ECO:0000256" key="2">
    <source>
        <dbReference type="ARBA" id="ARBA00023136"/>
    </source>
</evidence>
<feature type="region of interest" description="Disordered" evidence="5">
    <location>
        <begin position="596"/>
        <end position="635"/>
    </location>
</feature>
<dbReference type="Gene3D" id="3.30.1330.60">
    <property type="entry name" value="OmpA-like domain"/>
    <property type="match status" value="1"/>
</dbReference>
<dbReference type="PANTHER" id="PTHR30329">
    <property type="entry name" value="STATOR ELEMENT OF FLAGELLAR MOTOR COMPLEX"/>
    <property type="match status" value="1"/>
</dbReference>
<evidence type="ECO:0000256" key="4">
    <source>
        <dbReference type="PROSITE-ProRule" id="PRU00473"/>
    </source>
</evidence>
<proteinExistence type="predicted"/>
<keyword evidence="2 4" id="KW-0472">Membrane</keyword>
<dbReference type="InterPro" id="IPR036737">
    <property type="entry name" value="OmpA-like_sf"/>
</dbReference>
<keyword evidence="3" id="KW-0998">Cell outer membrane</keyword>
<evidence type="ECO:0000256" key="3">
    <source>
        <dbReference type="ARBA" id="ARBA00023237"/>
    </source>
</evidence>
<dbReference type="EMBL" id="FMJB01000061">
    <property type="protein sequence ID" value="SCM68919.1"/>
    <property type="molecule type" value="Genomic_DNA"/>
</dbReference>
<dbReference type="Proteomes" id="UP000184085">
    <property type="component" value="Unassembled WGS sequence"/>
</dbReference>
<dbReference type="CDD" id="cd07185">
    <property type="entry name" value="OmpA_C-like"/>
    <property type="match status" value="1"/>
</dbReference>
<dbReference type="PANTHER" id="PTHR30329:SF21">
    <property type="entry name" value="LIPOPROTEIN YIAD-RELATED"/>
    <property type="match status" value="1"/>
</dbReference>
<dbReference type="InterPro" id="IPR050330">
    <property type="entry name" value="Bact_OuterMem_StrucFunc"/>
</dbReference>
<feature type="domain" description="OmpA-like" evidence="6">
    <location>
        <begin position="484"/>
        <end position="601"/>
    </location>
</feature>
<dbReference type="InterPro" id="IPR006664">
    <property type="entry name" value="OMP_bac"/>
</dbReference>
<sequence length="635" mass="67807">MRLKSFAIIIVFLSVAAGLAYFGAGMAATVMEENSELSIREALDDAGLDWAEVEADGLQVNLFGEAPSEAQRFTAVNVASKVVDGARVADKMSVKRTSRVLAPRFSIELLRNDSGTSLIGLIPAKTDRELIVETVANVTNGEVTDLLQTANYPVPKGWDRALRFAENALAGLPRSKISISADEVVVKAITDSIQAKRRAEAELRRATPTGLKVVLDITAPRPVITPFTLRMVRDESGARFDACTADTEEARTEIMRTAIAVGAPANSNCVVGLGSPSTQWGDAAVLAINGLAQLGQGSVTISDADISLLAAEGTDQAVFDRVVGKLENDLPDVFSLHAVLPETPDAEEGPVDFTATLGEDGEVLLAGRIGDELSRRTSESYARARFGADVVEMTARIDEDLPMGWGLRVLAALEALDQLHDGSARVTASDIVVTGNTGIETASADIARILSSKLGDAADFSINVTYDEMLDPLANIPTPEECIASIQAINAENKITFEPGSATISADSLSSMDRIAEVLQECPQFQMEIAGYTDSQGREEMNQALSESRASSVLTELMNRRVLVSGFLSKGYGEEDPIADNGTEEGREANRRIEFRMLTSETPAEAEEGLETEADNSAEETTTEVTEDAPTDEPD</sequence>
<evidence type="ECO:0000313" key="7">
    <source>
        <dbReference type="EMBL" id="SCM68919.1"/>
    </source>
</evidence>
<evidence type="ECO:0000259" key="6">
    <source>
        <dbReference type="PROSITE" id="PS51123"/>
    </source>
</evidence>
<dbReference type="Gene3D" id="3.40.1520.20">
    <property type="match status" value="2"/>
</dbReference>
<dbReference type="PRINTS" id="PR01021">
    <property type="entry name" value="OMPADOMAIN"/>
</dbReference>
<reference evidence="8" key="1">
    <citation type="submission" date="2016-09" db="EMBL/GenBank/DDBJ databases">
        <authorList>
            <person name="Wibberg D."/>
        </authorList>
    </citation>
    <scope>NUCLEOTIDE SEQUENCE [LARGE SCALE GENOMIC DNA]</scope>
</reference>
<dbReference type="GO" id="GO:0009279">
    <property type="term" value="C:cell outer membrane"/>
    <property type="evidence" value="ECO:0007669"/>
    <property type="project" value="UniProtKB-SubCell"/>
</dbReference>
<comment type="subcellular location">
    <subcellularLocation>
        <location evidence="1">Cell outer membrane</location>
    </subcellularLocation>
</comment>
<feature type="compositionally biased region" description="Acidic residues" evidence="5">
    <location>
        <begin position="604"/>
        <end position="635"/>
    </location>
</feature>
<dbReference type="Pfam" id="PF00691">
    <property type="entry name" value="OmpA"/>
    <property type="match status" value="1"/>
</dbReference>
<evidence type="ECO:0000313" key="8">
    <source>
        <dbReference type="Proteomes" id="UP000184085"/>
    </source>
</evidence>
<dbReference type="AlphaFoldDB" id="A0A1M4N2B7"/>